<evidence type="ECO:0000313" key="2">
    <source>
        <dbReference type="EMBL" id="WZN43322.1"/>
    </source>
</evidence>
<gene>
    <name evidence="2" type="ORF">WJU16_09795</name>
</gene>
<reference evidence="3" key="1">
    <citation type="submission" date="2024-03" db="EMBL/GenBank/DDBJ databases">
        <title>Chitinophaga horti sp. nov., isolated from garden soil.</title>
        <authorList>
            <person name="Lee D.S."/>
            <person name="Han D.M."/>
            <person name="Baek J.H."/>
            <person name="Choi D.G."/>
            <person name="Jeon J.H."/>
            <person name="Jeon C.O."/>
        </authorList>
    </citation>
    <scope>NUCLEOTIDE SEQUENCE [LARGE SCALE GENOMIC DNA]</scope>
    <source>
        <strain evidence="3">GPA1</strain>
    </source>
</reference>
<evidence type="ECO:0008006" key="4">
    <source>
        <dbReference type="Google" id="ProtNLM"/>
    </source>
</evidence>
<keyword evidence="3" id="KW-1185">Reference proteome</keyword>
<evidence type="ECO:0000313" key="3">
    <source>
        <dbReference type="Proteomes" id="UP001485459"/>
    </source>
</evidence>
<proteinExistence type="predicted"/>
<keyword evidence="1" id="KW-0812">Transmembrane</keyword>
<keyword evidence="1" id="KW-1133">Transmembrane helix</keyword>
<sequence length="95" mass="10985">MNITVVDLFVISFLLAGVYSLPIGILVAFRSFMFSTWYDAIVYRHPDSRFKMKGPITGDTVWLYVHKENSKESLLQACIIIEEMKFHLLRVSGRI</sequence>
<feature type="transmembrane region" description="Helical" evidence="1">
    <location>
        <begin position="6"/>
        <end position="29"/>
    </location>
</feature>
<dbReference type="Proteomes" id="UP001485459">
    <property type="component" value="Chromosome"/>
</dbReference>
<organism evidence="2 3">
    <name type="scientific">Chitinophaga pollutisoli</name>
    <dbReference type="NCBI Taxonomy" id="3133966"/>
    <lineage>
        <taxon>Bacteria</taxon>
        <taxon>Pseudomonadati</taxon>
        <taxon>Bacteroidota</taxon>
        <taxon>Chitinophagia</taxon>
        <taxon>Chitinophagales</taxon>
        <taxon>Chitinophagaceae</taxon>
        <taxon>Chitinophaga</taxon>
    </lineage>
</organism>
<protein>
    <recommendedName>
        <fullName evidence="4">S26 family signal peptidase</fullName>
    </recommendedName>
</protein>
<dbReference type="EMBL" id="CP149822">
    <property type="protein sequence ID" value="WZN43322.1"/>
    <property type="molecule type" value="Genomic_DNA"/>
</dbReference>
<name>A0ABZ2YUM8_9BACT</name>
<accession>A0ABZ2YUM8</accession>
<dbReference type="RefSeq" id="WP_341838138.1">
    <property type="nucleotide sequence ID" value="NZ_CP149822.1"/>
</dbReference>
<keyword evidence="1" id="KW-0472">Membrane</keyword>
<evidence type="ECO:0000256" key="1">
    <source>
        <dbReference type="SAM" id="Phobius"/>
    </source>
</evidence>